<dbReference type="InterPro" id="IPR015424">
    <property type="entry name" value="PyrdxlP-dep_Trfase"/>
</dbReference>
<dbReference type="Gene3D" id="3.90.1150.10">
    <property type="entry name" value="Aspartate Aminotransferase, domain 1"/>
    <property type="match status" value="1"/>
</dbReference>
<evidence type="ECO:0000256" key="8">
    <source>
        <dbReference type="RuleBase" id="RU003560"/>
    </source>
</evidence>
<dbReference type="EC" id="2.6.1.13" evidence="4 9"/>
<dbReference type="AlphaFoldDB" id="A0A0H5R4Q3"/>
<protein>
    <recommendedName>
        <fullName evidence="4 9">Ornithine aminotransferase</fullName>
        <ecNumber evidence="4 9">2.6.1.13</ecNumber>
    </recommendedName>
</protein>
<dbReference type="GO" id="GO:0004587">
    <property type="term" value="F:ornithine aminotransferase activity"/>
    <property type="evidence" value="ECO:0007669"/>
    <property type="project" value="UniProtKB-EC"/>
</dbReference>
<dbReference type="PROSITE" id="PS00600">
    <property type="entry name" value="AA_TRANSFER_CLASS_3"/>
    <property type="match status" value="1"/>
</dbReference>
<comment type="cofactor">
    <cofactor evidence="1 9">
        <name>pyridoxal 5'-phosphate</name>
        <dbReference type="ChEBI" id="CHEBI:597326"/>
    </cofactor>
</comment>
<evidence type="ECO:0000256" key="9">
    <source>
        <dbReference type="RuleBase" id="RU365036"/>
    </source>
</evidence>
<evidence type="ECO:0000313" key="10">
    <source>
        <dbReference type="EMBL" id="CRZ09180.1"/>
    </source>
</evidence>
<dbReference type="NCBIfam" id="TIGR01885">
    <property type="entry name" value="Orn_aminotrans"/>
    <property type="match status" value="1"/>
</dbReference>
<dbReference type="GO" id="GO:0055129">
    <property type="term" value="P:L-proline biosynthetic process"/>
    <property type="evidence" value="ECO:0007669"/>
    <property type="project" value="UniProtKB-UniPathway"/>
</dbReference>
<dbReference type="PIRSF" id="PIRSF000521">
    <property type="entry name" value="Transaminase_4ab_Lys_Orn"/>
    <property type="match status" value="1"/>
</dbReference>
<dbReference type="Gene3D" id="3.40.640.10">
    <property type="entry name" value="Type I PLP-dependent aspartate aminotransferase-like (Major domain)"/>
    <property type="match status" value="1"/>
</dbReference>
<dbReference type="SUPFAM" id="SSF53383">
    <property type="entry name" value="PLP-dependent transferases"/>
    <property type="match status" value="1"/>
</dbReference>
<dbReference type="EMBL" id="HACM01008738">
    <property type="protein sequence ID" value="CRZ09180.1"/>
    <property type="molecule type" value="Transcribed_RNA"/>
</dbReference>
<comment type="catalytic activity">
    <reaction evidence="9">
        <text>a 2-oxocarboxylate + L-ornithine = L-glutamate 5-semialdehyde + an L-alpha-amino acid</text>
        <dbReference type="Rhea" id="RHEA:13877"/>
        <dbReference type="ChEBI" id="CHEBI:35179"/>
        <dbReference type="ChEBI" id="CHEBI:46911"/>
        <dbReference type="ChEBI" id="CHEBI:58066"/>
        <dbReference type="ChEBI" id="CHEBI:59869"/>
        <dbReference type="EC" id="2.6.1.13"/>
    </reaction>
</comment>
<dbReference type="GO" id="GO:0019544">
    <property type="term" value="P:L-arginine catabolic process to L-glutamate"/>
    <property type="evidence" value="ECO:0007669"/>
    <property type="project" value="TreeGrafter"/>
</dbReference>
<dbReference type="PANTHER" id="PTHR11986:SF18">
    <property type="entry name" value="ORNITHINE AMINOTRANSFERASE, MITOCHONDRIAL"/>
    <property type="match status" value="1"/>
</dbReference>
<evidence type="ECO:0000256" key="3">
    <source>
        <dbReference type="ARBA" id="ARBA00008954"/>
    </source>
</evidence>
<keyword evidence="7 8" id="KW-0663">Pyridoxal phosphate</keyword>
<dbReference type="InterPro" id="IPR050103">
    <property type="entry name" value="Class-III_PLP-dep_AT"/>
</dbReference>
<evidence type="ECO:0000256" key="5">
    <source>
        <dbReference type="ARBA" id="ARBA00022576"/>
    </source>
</evidence>
<accession>A0A0H5R4Q3</accession>
<dbReference type="GO" id="GO:0010121">
    <property type="term" value="P:L-arginine catabolic process to proline via ornithine"/>
    <property type="evidence" value="ECO:0007669"/>
    <property type="project" value="TreeGrafter"/>
</dbReference>
<dbReference type="PANTHER" id="PTHR11986">
    <property type="entry name" value="AMINOTRANSFERASE CLASS III"/>
    <property type="match status" value="1"/>
</dbReference>
<comment type="pathway">
    <text evidence="2 9">Amino-acid biosynthesis; L-proline biosynthesis; L-glutamate 5-semialdehyde from L-ornithine: step 1/1.</text>
</comment>
<dbReference type="InterPro" id="IPR015422">
    <property type="entry name" value="PyrdxlP-dep_Trfase_small"/>
</dbReference>
<evidence type="ECO:0000256" key="4">
    <source>
        <dbReference type="ARBA" id="ARBA00012924"/>
    </source>
</evidence>
<dbReference type="GO" id="GO:0042802">
    <property type="term" value="F:identical protein binding"/>
    <property type="evidence" value="ECO:0007669"/>
    <property type="project" value="TreeGrafter"/>
</dbReference>
<evidence type="ECO:0000256" key="1">
    <source>
        <dbReference type="ARBA" id="ARBA00001933"/>
    </source>
</evidence>
<organism evidence="10">
    <name type="scientific">Spongospora subterranea</name>
    <dbReference type="NCBI Taxonomy" id="70186"/>
    <lineage>
        <taxon>Eukaryota</taxon>
        <taxon>Sar</taxon>
        <taxon>Rhizaria</taxon>
        <taxon>Endomyxa</taxon>
        <taxon>Phytomyxea</taxon>
        <taxon>Plasmodiophorida</taxon>
        <taxon>Plasmodiophoridae</taxon>
        <taxon>Spongospora</taxon>
    </lineage>
</organism>
<dbReference type="InterPro" id="IPR049704">
    <property type="entry name" value="Aminotrans_3_PPA_site"/>
</dbReference>
<comment type="similarity">
    <text evidence="3 8">Belongs to the class-III pyridoxal-phosphate-dependent aminotransferase family.</text>
</comment>
<dbReference type="GO" id="GO:0030170">
    <property type="term" value="F:pyridoxal phosphate binding"/>
    <property type="evidence" value="ECO:0007669"/>
    <property type="project" value="InterPro"/>
</dbReference>
<evidence type="ECO:0000256" key="2">
    <source>
        <dbReference type="ARBA" id="ARBA00004998"/>
    </source>
</evidence>
<keyword evidence="5 9" id="KW-0032">Aminotransferase</keyword>
<dbReference type="GO" id="GO:0005737">
    <property type="term" value="C:cytoplasm"/>
    <property type="evidence" value="ECO:0007669"/>
    <property type="project" value="TreeGrafter"/>
</dbReference>
<dbReference type="InterPro" id="IPR015421">
    <property type="entry name" value="PyrdxlP-dep_Trfase_major"/>
</dbReference>
<keyword evidence="6 9" id="KW-0808">Transferase</keyword>
<dbReference type="Pfam" id="PF00202">
    <property type="entry name" value="Aminotran_3"/>
    <property type="match status" value="1"/>
</dbReference>
<proteinExistence type="inferred from homology"/>
<reference evidence="10" key="1">
    <citation type="submission" date="2015-04" db="EMBL/GenBank/DDBJ databases">
        <title>The genome sequence of the plant pathogenic Rhizarian Plasmodiophora brassicae reveals insights in its biotrophic life cycle and the origin of chitin synthesis.</title>
        <authorList>
            <person name="Schwelm A."/>
            <person name="Fogelqvist J."/>
            <person name="Knaust A."/>
            <person name="Julke S."/>
            <person name="Lilja T."/>
            <person name="Dhandapani V."/>
            <person name="Bonilla-Rosso G."/>
            <person name="Karlsson M."/>
            <person name="Shevchenko A."/>
            <person name="Choi S.R."/>
            <person name="Kim H.G."/>
            <person name="Park J.Y."/>
            <person name="Lim Y.P."/>
            <person name="Ludwig-Muller J."/>
            <person name="Dixelius C."/>
        </authorList>
    </citation>
    <scope>NUCLEOTIDE SEQUENCE</scope>
    <source>
        <tissue evidence="10">Potato root galls</tissue>
    </source>
</reference>
<dbReference type="CDD" id="cd00610">
    <property type="entry name" value="OAT_like"/>
    <property type="match status" value="1"/>
</dbReference>
<dbReference type="UniPathway" id="UPA00098">
    <property type="reaction ID" value="UER00358"/>
</dbReference>
<dbReference type="InterPro" id="IPR005814">
    <property type="entry name" value="Aminotrans_3"/>
</dbReference>
<evidence type="ECO:0000256" key="7">
    <source>
        <dbReference type="ARBA" id="ARBA00022898"/>
    </source>
</evidence>
<evidence type="ECO:0000256" key="6">
    <source>
        <dbReference type="ARBA" id="ARBA00022679"/>
    </source>
</evidence>
<dbReference type="InterPro" id="IPR010164">
    <property type="entry name" value="Orn_aminotrans"/>
</dbReference>
<name>A0A0H5R4Q3_9EUKA</name>
<dbReference type="FunFam" id="3.40.640.10:FF:000011">
    <property type="entry name" value="Ornithine aminotransferase"/>
    <property type="match status" value="1"/>
</dbReference>
<sequence>MGITSNPTVNSSRLIALEDQYGAYNYAPVKVVAAIGKGVAIFDADGNRYVDLMGGYSVANHGHCHDKIVAAAKAQLDRLTLISRAFYSDKLGPFEQLLCETFQYERALLMNTGVEAFETALKLARRWGYATKGIAPNLAHVLFANNNFHGRSIAAISASTDPKSFGGFGPLLPEISKIPFNDIPALEHALQSNPNIAAFFIEPIQGEAGVVVPASGYLSAVSALCRQYNVLFIVDEVQTGMGRTGKLLCVDHDYVKPDVVLLGKSLGGGIVPVSAILTSDDIIKVIRPGEHGSTFGGNPMSSACGSAAIEVLVDEQEDLIGNAARMGEIFLQGIRQVKSPFITDVRGKGLLIAFDVKPIANEDGRDVAAPFWKKTAANVEASMIAKGFLVRCTHSHTIRLAPPLMIDEATVKDALQAIQESMQEYEQI</sequence>